<dbReference type="Pfam" id="PF12822">
    <property type="entry name" value="ECF_trnsprt"/>
    <property type="match status" value="1"/>
</dbReference>
<organism evidence="2 3">
    <name type="scientific">Apilactobacillus apisilvae</name>
    <dbReference type="NCBI Taxonomy" id="2923364"/>
    <lineage>
        <taxon>Bacteria</taxon>
        <taxon>Bacillati</taxon>
        <taxon>Bacillota</taxon>
        <taxon>Bacilli</taxon>
        <taxon>Lactobacillales</taxon>
        <taxon>Lactobacillaceae</taxon>
        <taxon>Apilactobacillus</taxon>
    </lineage>
</organism>
<evidence type="ECO:0000256" key="1">
    <source>
        <dbReference type="SAM" id="Phobius"/>
    </source>
</evidence>
<gene>
    <name evidence="2" type="ORF">MOO46_01960</name>
</gene>
<dbReference type="InterPro" id="IPR024529">
    <property type="entry name" value="ECF_trnsprt_substrate-spec"/>
</dbReference>
<reference evidence="2 3" key="1">
    <citation type="journal article" date="2022" name="Int. J. Syst. Evol. Microbiol.">
        <title>Apilactobacillus apisilvae sp. nov., Nicolia spurrieriana gen. nov. sp. nov., Bombilactobacillus folatiphilus sp. nov. and Bombilactobacillus thymidiniphilus sp. nov., four new lactic acid bacterial isolates from stingless bees Tetragonula carbonaria and Austroplebeia australis.</title>
        <authorList>
            <person name="Oliphant S.A."/>
            <person name="Watson-Haigh N.S."/>
            <person name="Sumby K.M."/>
            <person name="Gardner J."/>
            <person name="Groom S."/>
            <person name="Jiranek V."/>
        </authorList>
    </citation>
    <scope>NUCLEOTIDE SEQUENCE [LARGE SCALE GENOMIC DNA]</scope>
    <source>
        <strain evidence="2 3">SG5_A10</strain>
    </source>
</reference>
<keyword evidence="3" id="KW-1185">Reference proteome</keyword>
<feature type="transmembrane region" description="Helical" evidence="1">
    <location>
        <begin position="44"/>
        <end position="69"/>
    </location>
</feature>
<sequence length="180" mass="20464">MNSIMKNSFNHHHLKVSDLTVIAIMMALSFVLGKIGFHSTYLVITPAFIVTGILAYLYGPIWLSVILGISDILFTFIGGELYIPGFTVSAVISGFIYGLLLYRDDKFRVSRIIIAQVLVSLFVHLFLNTLWLTLYNGIDWHVIIVSRIIKEAIVAPIQILVFVFIFKLPIIQKIIKEHWN</sequence>
<dbReference type="RefSeq" id="WP_249511349.1">
    <property type="nucleotide sequence ID" value="NZ_CP093362.1"/>
</dbReference>
<protein>
    <submittedName>
        <fullName evidence="2">Folate family ECF transporter S component</fullName>
    </submittedName>
</protein>
<dbReference type="InterPro" id="IPR030949">
    <property type="entry name" value="ECF_S_folate_fam"/>
</dbReference>
<dbReference type="Gene3D" id="1.10.1760.20">
    <property type="match status" value="1"/>
</dbReference>
<feature type="transmembrane region" description="Helical" evidence="1">
    <location>
        <begin position="112"/>
        <end position="134"/>
    </location>
</feature>
<feature type="transmembrane region" description="Helical" evidence="1">
    <location>
        <begin position="20"/>
        <end position="37"/>
    </location>
</feature>
<evidence type="ECO:0000313" key="3">
    <source>
        <dbReference type="Proteomes" id="UP000831859"/>
    </source>
</evidence>
<accession>A0ABY4PHQ7</accession>
<dbReference type="NCBIfam" id="TIGR04518">
    <property type="entry name" value="ECF_S_folT_fam"/>
    <property type="match status" value="1"/>
</dbReference>
<name>A0ABY4PHQ7_9LACO</name>
<feature type="transmembrane region" description="Helical" evidence="1">
    <location>
        <begin position="81"/>
        <end position="100"/>
    </location>
</feature>
<keyword evidence="1" id="KW-0812">Transmembrane</keyword>
<dbReference type="Proteomes" id="UP000831859">
    <property type="component" value="Chromosome"/>
</dbReference>
<keyword evidence="1" id="KW-1133">Transmembrane helix</keyword>
<evidence type="ECO:0000313" key="2">
    <source>
        <dbReference type="EMBL" id="UQS85376.1"/>
    </source>
</evidence>
<proteinExistence type="predicted"/>
<dbReference type="EMBL" id="CP093362">
    <property type="protein sequence ID" value="UQS85376.1"/>
    <property type="molecule type" value="Genomic_DNA"/>
</dbReference>
<feature type="transmembrane region" description="Helical" evidence="1">
    <location>
        <begin position="140"/>
        <end position="166"/>
    </location>
</feature>
<keyword evidence="1" id="KW-0472">Membrane</keyword>